<keyword evidence="1" id="KW-0812">Transmembrane</keyword>
<evidence type="ECO:0000313" key="3">
    <source>
        <dbReference type="Proteomes" id="UP000325440"/>
    </source>
</evidence>
<feature type="transmembrane region" description="Helical" evidence="1">
    <location>
        <begin position="206"/>
        <end position="228"/>
    </location>
</feature>
<keyword evidence="1" id="KW-1133">Transmembrane helix</keyword>
<keyword evidence="1" id="KW-0472">Membrane</keyword>
<accession>A0A5E4M3W4</accession>
<dbReference type="Proteomes" id="UP000325440">
    <property type="component" value="Unassembled WGS sequence"/>
</dbReference>
<keyword evidence="3" id="KW-1185">Reference proteome</keyword>
<name>A0A5E4M3W4_9HEMI</name>
<dbReference type="AlphaFoldDB" id="A0A5E4M3W4"/>
<dbReference type="EMBL" id="CABPRJ010000046">
    <property type="protein sequence ID" value="VVC26788.1"/>
    <property type="molecule type" value="Genomic_DNA"/>
</dbReference>
<evidence type="ECO:0000313" key="2">
    <source>
        <dbReference type="EMBL" id="VVC26788.1"/>
    </source>
</evidence>
<dbReference type="OrthoDB" id="6599152at2759"/>
<evidence type="ECO:0000256" key="1">
    <source>
        <dbReference type="SAM" id="Phobius"/>
    </source>
</evidence>
<proteinExistence type="predicted"/>
<gene>
    <name evidence="2" type="ORF">CINCED_3A010837</name>
</gene>
<feature type="transmembrane region" description="Helical" evidence="1">
    <location>
        <begin position="166"/>
        <end position="186"/>
    </location>
</feature>
<sequence>MVIPENSTLDISTTVTDPENNLVKITETSFTDNCNQCHNLATMTCRKDDSVAMDVENCEPVSKHTQKEENVLSENMSYCHQLTKWYNKRSSVPFSYLIGIPVGWLMLGIFQYFVCVVNLGDSLLDPWFFSCTWIVEAICLLHVTMIITIVKCLYVRVEVLKYCDKITWAGFTFLLFQGLVIILLLLPISNLYKHVVGDFSKPINFFTYWLMIAFPHFMITCFATFGCCSKIFR</sequence>
<feature type="transmembrane region" description="Helical" evidence="1">
    <location>
        <begin position="133"/>
        <end position="154"/>
    </location>
</feature>
<organism evidence="2 3">
    <name type="scientific">Cinara cedri</name>
    <dbReference type="NCBI Taxonomy" id="506608"/>
    <lineage>
        <taxon>Eukaryota</taxon>
        <taxon>Metazoa</taxon>
        <taxon>Ecdysozoa</taxon>
        <taxon>Arthropoda</taxon>
        <taxon>Hexapoda</taxon>
        <taxon>Insecta</taxon>
        <taxon>Pterygota</taxon>
        <taxon>Neoptera</taxon>
        <taxon>Paraneoptera</taxon>
        <taxon>Hemiptera</taxon>
        <taxon>Sternorrhyncha</taxon>
        <taxon>Aphidomorpha</taxon>
        <taxon>Aphidoidea</taxon>
        <taxon>Aphididae</taxon>
        <taxon>Lachninae</taxon>
        <taxon>Cinara</taxon>
    </lineage>
</organism>
<feature type="transmembrane region" description="Helical" evidence="1">
    <location>
        <begin position="94"/>
        <end position="113"/>
    </location>
</feature>
<reference evidence="2 3" key="1">
    <citation type="submission" date="2019-08" db="EMBL/GenBank/DDBJ databases">
        <authorList>
            <person name="Alioto T."/>
            <person name="Alioto T."/>
            <person name="Gomez Garrido J."/>
        </authorList>
    </citation>
    <scope>NUCLEOTIDE SEQUENCE [LARGE SCALE GENOMIC DNA]</scope>
</reference>
<protein>
    <submittedName>
        <fullName evidence="2">Uncharacterized protein</fullName>
    </submittedName>
</protein>